<feature type="region of interest" description="Disordered" evidence="2">
    <location>
        <begin position="143"/>
        <end position="165"/>
    </location>
</feature>
<accession>A0ABU0DX66</accession>
<dbReference type="Pfam" id="PF05130">
    <property type="entry name" value="FlgN"/>
    <property type="match status" value="1"/>
</dbReference>
<proteinExistence type="predicted"/>
<evidence type="ECO:0000256" key="2">
    <source>
        <dbReference type="SAM" id="MobiDB-lite"/>
    </source>
</evidence>
<dbReference type="Gene3D" id="1.20.58.300">
    <property type="entry name" value="FlgN-like"/>
    <property type="match status" value="1"/>
</dbReference>
<name>A0ABU0DX66_9BACI</name>
<dbReference type="Proteomes" id="UP001236723">
    <property type="component" value="Unassembled WGS sequence"/>
</dbReference>
<keyword evidence="4" id="KW-1185">Reference proteome</keyword>
<sequence length="165" mass="19737">MLIESIIEKLEKIQQLNESLYQLSQDKTERLKNNDLETFNELLITERKHAQAIDQLEAKRVQETDAWFQQNDLNDEEQTITNMIEYIQDGEQKERLESLYEKLVYVLANLKQQEQLNRDLTHQSLQYLELTLDLIKPTYQKDLNYRKPQQQTNQTTDRSVFDSKA</sequence>
<protein>
    <recommendedName>
        <fullName evidence="5">FlgN protein</fullName>
    </recommendedName>
</protein>
<comment type="caution">
    <text evidence="3">The sequence shown here is derived from an EMBL/GenBank/DDBJ whole genome shotgun (WGS) entry which is preliminary data.</text>
</comment>
<dbReference type="SUPFAM" id="SSF140566">
    <property type="entry name" value="FlgN-like"/>
    <property type="match status" value="1"/>
</dbReference>
<feature type="compositionally biased region" description="Polar residues" evidence="2">
    <location>
        <begin position="147"/>
        <end position="158"/>
    </location>
</feature>
<evidence type="ECO:0000313" key="4">
    <source>
        <dbReference type="Proteomes" id="UP001236723"/>
    </source>
</evidence>
<keyword evidence="1" id="KW-1005">Bacterial flagellum biogenesis</keyword>
<reference evidence="3 4" key="1">
    <citation type="submission" date="2023-07" db="EMBL/GenBank/DDBJ databases">
        <title>Genomic Encyclopedia of Type Strains, Phase IV (KMG-IV): sequencing the most valuable type-strain genomes for metagenomic binning, comparative biology and taxonomic classification.</title>
        <authorList>
            <person name="Goeker M."/>
        </authorList>
    </citation>
    <scope>NUCLEOTIDE SEQUENCE [LARGE SCALE GENOMIC DNA]</scope>
    <source>
        <strain evidence="3 4">DSM 15448</strain>
    </source>
</reference>
<dbReference type="InterPro" id="IPR036679">
    <property type="entry name" value="FlgN-like_sf"/>
</dbReference>
<evidence type="ECO:0000313" key="3">
    <source>
        <dbReference type="EMBL" id="MDQ0352903.1"/>
    </source>
</evidence>
<organism evidence="3 4">
    <name type="scientific">Alkalibacillus filiformis</name>
    <dbReference type="NCBI Taxonomy" id="200990"/>
    <lineage>
        <taxon>Bacteria</taxon>
        <taxon>Bacillati</taxon>
        <taxon>Bacillota</taxon>
        <taxon>Bacilli</taxon>
        <taxon>Bacillales</taxon>
        <taxon>Bacillaceae</taxon>
        <taxon>Alkalibacillus</taxon>
    </lineage>
</organism>
<evidence type="ECO:0000256" key="1">
    <source>
        <dbReference type="ARBA" id="ARBA00022795"/>
    </source>
</evidence>
<evidence type="ECO:0008006" key="5">
    <source>
        <dbReference type="Google" id="ProtNLM"/>
    </source>
</evidence>
<dbReference type="RefSeq" id="WP_307069867.1">
    <property type="nucleotide sequence ID" value="NZ_JAUSUP010000016.1"/>
</dbReference>
<dbReference type="EMBL" id="JAUSUP010000016">
    <property type="protein sequence ID" value="MDQ0352903.1"/>
    <property type="molecule type" value="Genomic_DNA"/>
</dbReference>
<gene>
    <name evidence="3" type="ORF">J2R98_002754</name>
</gene>
<dbReference type="InterPro" id="IPR007809">
    <property type="entry name" value="FlgN-like"/>
</dbReference>